<sequence length="1289" mass="143225">MENQQAMDCTIESEQPNLDLGQLQKYVYGLASQVNEHSTILKEMALLKEKVSTLEKENMILASENKILKEKFISVSSNPGASKTTIPPRVSNQSTEDVNHGSSSKDSTWATKAAETRPEKPKSTSPASSLKKRIAAARPFQSTEDKGPQGFQYVYIGRSRKIIRSEVRSRLRRTGIDTGRILDVTFPASGVLGLLMYVVAKAVDATLYPNFDPLDPKHLADPRYSNMTYEERCQKMHDIVNSRAIDTLTFLRPLVVGPVARSFVDFGWIDDEDAKDALAGARKKLDQVDPRKAAFYFKNTEAETLLWNANGLRATTIQDVLSHVTNSDLLFITETWLTAGYLPANWSQYHLYGTLVSNGNGRGSGGVSCFVSPQCSIPVTQLPSPNAYTLSMKIGSVNVHCSYFPPSLSRELVLSALRSIPLGSDTILCGDFNARLGPFTGDSITTPRGADLTTWCEQQDLLVLNSSLSHGVATFSTFRQNTEQCSIIDLFLTNIPCVRTIRILHHKSNLSFYNFYFTLKHNIPDWNFKHPSLVVESDLSLGSDHRLMTLSFEYNSALRSGGNRSGGNRSRGDRSGGDGSGGSDTIAPRRLWNLSRLGEDGPKALFQSKFVSLVAPLVDSLTDLVSNPPLVCPDIDGLNQNLNDRLYQALDSSVGVKKPNSGKKWKVFWSNEMQEAARERDRCFGRWRHSRGVDKAYWWNQHLAAHKSLRRLVSAAKRLSWKNFCESLETNFSKATATLARIKRRRQCSSTYAHLDGPQASVDAMANHLSSVYAGNLLPPPTSRPPPLPRLLENSPLPVPDDGLFDVDRVLEHINRLPSRKAPGSDHLKAEMLKSLGKDIAKVLSLLFTLCYQWSYTPSLGRIANVFPIHKKGDPFDPANYRPISLTSVIRKLFEFTLSASLSLLSPPLDVAQGGFRPQRSPLDQALCLHDLIRGYLRTNHRLPVVVFLDIKAAYDTVDRRVIWNSLANSPLPKPILALLPGVLRSVATPSTTSVLPPGATQRTPINCLLFADDVAILGSASQVQRMLNLSAEHSQSIGYRWSPSKCAVLNAPTTDPQMTLYGNSLPTVDEFVYLGVPFNKEVLYGPGILSLRKASAIKTMALLTSVGVHKNGFSLLLCSRLYTSFIRPKIEYCLAISHFTATQIKAIDDTQNRLVRMFVGGSWFNVAKHITCLPSMKHRYNVLATRYVLRANLLPDDCLLVLLRSLQKPPRLISLLQKNALYRSLPTTLPATHGLLNSHFRKFWQDQFDTLMAKAVTSGHHVLLRACRPCTSKPDPILLRNSRDKAMN</sequence>
<dbReference type="InterPro" id="IPR036691">
    <property type="entry name" value="Endo/exonu/phosph_ase_sf"/>
</dbReference>
<reference evidence="5" key="1">
    <citation type="submission" date="2020-12" db="EMBL/GenBank/DDBJ databases">
        <title>Metabolic potential, ecology and presence of endohyphal bacteria is reflected in genomic diversity of Mucoromycotina.</title>
        <authorList>
            <person name="Muszewska A."/>
            <person name="Okrasinska A."/>
            <person name="Steczkiewicz K."/>
            <person name="Drgas O."/>
            <person name="Orlowska M."/>
            <person name="Perlinska-Lenart U."/>
            <person name="Aleksandrzak-Piekarczyk T."/>
            <person name="Szatraj K."/>
            <person name="Zielenkiewicz U."/>
            <person name="Pilsyk S."/>
            <person name="Malc E."/>
            <person name="Mieczkowski P."/>
            <person name="Kruszewska J.S."/>
            <person name="Biernat P."/>
            <person name="Pawlowska J."/>
        </authorList>
    </citation>
    <scope>NUCLEOTIDE SEQUENCE</scope>
    <source>
        <strain evidence="5">WA0000017839</strain>
    </source>
</reference>
<feature type="domain" description="Reverse transcriptase" evidence="3">
    <location>
        <begin position="869"/>
        <end position="1078"/>
    </location>
</feature>
<evidence type="ECO:0000259" key="4">
    <source>
        <dbReference type="Pfam" id="PF03372"/>
    </source>
</evidence>
<dbReference type="InterPro" id="IPR000477">
    <property type="entry name" value="RT_dom"/>
</dbReference>
<dbReference type="GO" id="GO:0003824">
    <property type="term" value="F:catalytic activity"/>
    <property type="evidence" value="ECO:0007669"/>
    <property type="project" value="InterPro"/>
</dbReference>
<feature type="compositionally biased region" description="Polar residues" evidence="2">
    <location>
        <begin position="77"/>
        <end position="110"/>
    </location>
</feature>
<dbReference type="EMBL" id="JAEPRD010000315">
    <property type="protein sequence ID" value="KAG2192125.1"/>
    <property type="molecule type" value="Genomic_DNA"/>
</dbReference>
<evidence type="ECO:0000313" key="5">
    <source>
        <dbReference type="EMBL" id="KAG2192125.1"/>
    </source>
</evidence>
<comment type="caution">
    <text evidence="5">The sequence shown here is derived from an EMBL/GenBank/DDBJ whole genome shotgun (WGS) entry which is preliminary data.</text>
</comment>
<protein>
    <recommendedName>
        <fullName evidence="7">Reverse transcriptase domain-containing protein</fullName>
    </recommendedName>
</protein>
<gene>
    <name evidence="5" type="ORF">INT47_010713</name>
</gene>
<feature type="region of interest" description="Disordered" evidence="2">
    <location>
        <begin position="77"/>
        <end position="145"/>
    </location>
</feature>
<dbReference type="OrthoDB" id="2272068at2759"/>
<dbReference type="Gene3D" id="3.60.10.10">
    <property type="entry name" value="Endonuclease/exonuclease/phosphatase"/>
    <property type="match status" value="1"/>
</dbReference>
<dbReference type="SUPFAM" id="SSF56219">
    <property type="entry name" value="DNase I-like"/>
    <property type="match status" value="1"/>
</dbReference>
<name>A0A8H7UQR9_9FUNG</name>
<evidence type="ECO:0008006" key="7">
    <source>
        <dbReference type="Google" id="ProtNLM"/>
    </source>
</evidence>
<dbReference type="Proteomes" id="UP000603453">
    <property type="component" value="Unassembled WGS sequence"/>
</dbReference>
<dbReference type="Pfam" id="PF03372">
    <property type="entry name" value="Exo_endo_phos"/>
    <property type="match status" value="1"/>
</dbReference>
<evidence type="ECO:0000313" key="6">
    <source>
        <dbReference type="Proteomes" id="UP000603453"/>
    </source>
</evidence>
<feature type="region of interest" description="Disordered" evidence="2">
    <location>
        <begin position="560"/>
        <end position="587"/>
    </location>
</feature>
<feature type="domain" description="Endonuclease/exonuclease/phosphatase" evidence="4">
    <location>
        <begin position="306"/>
        <end position="494"/>
    </location>
</feature>
<dbReference type="CDD" id="cd01650">
    <property type="entry name" value="RT_nLTR_like"/>
    <property type="match status" value="1"/>
</dbReference>
<evidence type="ECO:0000256" key="2">
    <source>
        <dbReference type="SAM" id="MobiDB-lite"/>
    </source>
</evidence>
<dbReference type="PANTHER" id="PTHR19446">
    <property type="entry name" value="REVERSE TRANSCRIPTASES"/>
    <property type="match status" value="1"/>
</dbReference>
<evidence type="ECO:0000259" key="3">
    <source>
        <dbReference type="Pfam" id="PF00078"/>
    </source>
</evidence>
<proteinExistence type="predicted"/>
<dbReference type="InterPro" id="IPR005135">
    <property type="entry name" value="Endo/exonuclease/phosphatase"/>
</dbReference>
<keyword evidence="6" id="KW-1185">Reference proteome</keyword>
<dbReference type="Pfam" id="PF00078">
    <property type="entry name" value="RVT_1"/>
    <property type="match status" value="1"/>
</dbReference>
<feature type="coiled-coil region" evidence="1">
    <location>
        <begin position="37"/>
        <end position="71"/>
    </location>
</feature>
<accession>A0A8H7UQR9</accession>
<evidence type="ECO:0000256" key="1">
    <source>
        <dbReference type="SAM" id="Coils"/>
    </source>
</evidence>
<organism evidence="5 6">
    <name type="scientific">Mucor saturninus</name>
    <dbReference type="NCBI Taxonomy" id="64648"/>
    <lineage>
        <taxon>Eukaryota</taxon>
        <taxon>Fungi</taxon>
        <taxon>Fungi incertae sedis</taxon>
        <taxon>Mucoromycota</taxon>
        <taxon>Mucoromycotina</taxon>
        <taxon>Mucoromycetes</taxon>
        <taxon>Mucorales</taxon>
        <taxon>Mucorineae</taxon>
        <taxon>Mucoraceae</taxon>
        <taxon>Mucor</taxon>
    </lineage>
</organism>
<keyword evidence="1" id="KW-0175">Coiled coil</keyword>